<comment type="caution">
    <text evidence="1">The sequence shown here is derived from an EMBL/GenBank/DDBJ whole genome shotgun (WGS) entry which is preliminary data.</text>
</comment>
<proteinExistence type="predicted"/>
<dbReference type="AlphaFoldDB" id="A0A7J3QF89"/>
<reference evidence="1" key="1">
    <citation type="journal article" date="2020" name="mSystems">
        <title>Genome- and Community-Level Interaction Insights into Carbon Utilization and Element Cycling Functions of Hydrothermarchaeota in Hydrothermal Sediment.</title>
        <authorList>
            <person name="Zhou Z."/>
            <person name="Liu Y."/>
            <person name="Xu W."/>
            <person name="Pan J."/>
            <person name="Luo Z.H."/>
            <person name="Li M."/>
        </authorList>
    </citation>
    <scope>NUCLEOTIDE SEQUENCE [LARGE SCALE GENOMIC DNA]</scope>
    <source>
        <strain evidence="1">SpSt-721</strain>
    </source>
</reference>
<name>A0A7J3QF89_9CREN</name>
<gene>
    <name evidence="1" type="ORF">ENV02_04600</name>
</gene>
<organism evidence="1">
    <name type="scientific">Ignisphaera aggregans</name>
    <dbReference type="NCBI Taxonomy" id="334771"/>
    <lineage>
        <taxon>Archaea</taxon>
        <taxon>Thermoproteota</taxon>
        <taxon>Thermoprotei</taxon>
        <taxon>Desulfurococcales</taxon>
        <taxon>Desulfurococcaceae</taxon>
        <taxon>Ignisphaera</taxon>
    </lineage>
</organism>
<sequence>MFKFKGTWYAITSSSSAGTILWKLEGSPISTRFTYLRTIFKSGYENFTIYPVVALNREIQLMLSIATDAQYETCRKIYIEFNSVKDYKSIGYKIWAAGHIFSLDPWYIYINQDQSSARASSELGIIV</sequence>
<evidence type="ECO:0000313" key="1">
    <source>
        <dbReference type="EMBL" id="HGV67076.1"/>
    </source>
</evidence>
<dbReference type="EMBL" id="DTET01000241">
    <property type="protein sequence ID" value="HGV67076.1"/>
    <property type="molecule type" value="Genomic_DNA"/>
</dbReference>
<accession>A0A7J3QF89</accession>
<protein>
    <submittedName>
        <fullName evidence="1">Uncharacterized protein</fullName>
    </submittedName>
</protein>